<evidence type="ECO:0000313" key="2">
    <source>
        <dbReference type="Proteomes" id="UP000240883"/>
    </source>
</evidence>
<protein>
    <submittedName>
        <fullName evidence="1">Uncharacterized protein</fullName>
    </submittedName>
</protein>
<organism evidence="1 2">
    <name type="scientific">Corynespora cassiicola Philippines</name>
    <dbReference type="NCBI Taxonomy" id="1448308"/>
    <lineage>
        <taxon>Eukaryota</taxon>
        <taxon>Fungi</taxon>
        <taxon>Dikarya</taxon>
        <taxon>Ascomycota</taxon>
        <taxon>Pezizomycotina</taxon>
        <taxon>Dothideomycetes</taxon>
        <taxon>Pleosporomycetidae</taxon>
        <taxon>Pleosporales</taxon>
        <taxon>Corynesporascaceae</taxon>
        <taxon>Corynespora</taxon>
    </lineage>
</organism>
<keyword evidence="2" id="KW-1185">Reference proteome</keyword>
<proteinExistence type="predicted"/>
<dbReference type="EMBL" id="KZ678142">
    <property type="protein sequence ID" value="PSN62085.1"/>
    <property type="molecule type" value="Genomic_DNA"/>
</dbReference>
<evidence type="ECO:0000313" key="1">
    <source>
        <dbReference type="EMBL" id="PSN62085.1"/>
    </source>
</evidence>
<dbReference type="AlphaFoldDB" id="A0A2T2N9H4"/>
<accession>A0A2T2N9H4</accession>
<name>A0A2T2N9H4_CORCC</name>
<dbReference type="Proteomes" id="UP000240883">
    <property type="component" value="Unassembled WGS sequence"/>
</dbReference>
<sequence length="130" mass="14420">MPKRTEPLLSISGLMLVWGQTGLSERRGLREARRRSQSANCDAVASLPPRRRPALPCPACAYLDAYARYSSIPRPATCTTQYTKARTSIFGGLEGRLSIVEPRPCRQLPNRVTASCAQFAPANRSRYVPR</sequence>
<gene>
    <name evidence="1" type="ORF">BS50DRAFT_137134</name>
</gene>
<reference evidence="1 2" key="1">
    <citation type="journal article" date="2018" name="Front. Microbiol.">
        <title>Genome-Wide Analysis of Corynespora cassiicola Leaf Fall Disease Putative Effectors.</title>
        <authorList>
            <person name="Lopez D."/>
            <person name="Ribeiro S."/>
            <person name="Label P."/>
            <person name="Fumanal B."/>
            <person name="Venisse J.S."/>
            <person name="Kohler A."/>
            <person name="de Oliveira R.R."/>
            <person name="Labutti K."/>
            <person name="Lipzen A."/>
            <person name="Lail K."/>
            <person name="Bauer D."/>
            <person name="Ohm R.A."/>
            <person name="Barry K.W."/>
            <person name="Spatafora J."/>
            <person name="Grigoriev I.V."/>
            <person name="Martin F.M."/>
            <person name="Pujade-Renaud V."/>
        </authorList>
    </citation>
    <scope>NUCLEOTIDE SEQUENCE [LARGE SCALE GENOMIC DNA]</scope>
    <source>
        <strain evidence="1 2">Philippines</strain>
    </source>
</reference>